<accession>A0AA88S2Z9</accession>
<evidence type="ECO:0000313" key="1">
    <source>
        <dbReference type="EMBL" id="KAK2994977.1"/>
    </source>
</evidence>
<sequence>MTKRETCTTKTKPNNDNHATTVVSTVLTIGYDEELYAAYNEKDYAHSSNKRHCVKDPESL</sequence>
<keyword evidence="2" id="KW-1185">Reference proteome</keyword>
<dbReference type="AlphaFoldDB" id="A0AA88S2Z9"/>
<dbReference type="Proteomes" id="UP001187471">
    <property type="component" value="Unassembled WGS sequence"/>
</dbReference>
<name>A0AA88S2Z9_9ASTE</name>
<proteinExistence type="predicted"/>
<evidence type="ECO:0000313" key="2">
    <source>
        <dbReference type="Proteomes" id="UP001187471"/>
    </source>
</evidence>
<dbReference type="EMBL" id="JAVXUO010000149">
    <property type="protein sequence ID" value="KAK2994977.1"/>
    <property type="molecule type" value="Genomic_DNA"/>
</dbReference>
<gene>
    <name evidence="1" type="ORF">RJ640_021533</name>
</gene>
<reference evidence="1" key="1">
    <citation type="submission" date="2022-12" db="EMBL/GenBank/DDBJ databases">
        <title>Draft genome assemblies for two species of Escallonia (Escalloniales).</title>
        <authorList>
            <person name="Chanderbali A."/>
            <person name="Dervinis C."/>
            <person name="Anghel I."/>
            <person name="Soltis D."/>
            <person name="Soltis P."/>
            <person name="Zapata F."/>
        </authorList>
    </citation>
    <scope>NUCLEOTIDE SEQUENCE</scope>
    <source>
        <strain evidence="1">UCBG92.1500</strain>
        <tissue evidence="1">Leaf</tissue>
    </source>
</reference>
<protein>
    <submittedName>
        <fullName evidence="1">Uncharacterized protein</fullName>
    </submittedName>
</protein>
<organism evidence="1 2">
    <name type="scientific">Escallonia rubra</name>
    <dbReference type="NCBI Taxonomy" id="112253"/>
    <lineage>
        <taxon>Eukaryota</taxon>
        <taxon>Viridiplantae</taxon>
        <taxon>Streptophyta</taxon>
        <taxon>Embryophyta</taxon>
        <taxon>Tracheophyta</taxon>
        <taxon>Spermatophyta</taxon>
        <taxon>Magnoliopsida</taxon>
        <taxon>eudicotyledons</taxon>
        <taxon>Gunneridae</taxon>
        <taxon>Pentapetalae</taxon>
        <taxon>asterids</taxon>
        <taxon>campanulids</taxon>
        <taxon>Escalloniales</taxon>
        <taxon>Escalloniaceae</taxon>
        <taxon>Escallonia</taxon>
    </lineage>
</organism>
<comment type="caution">
    <text evidence="1">The sequence shown here is derived from an EMBL/GenBank/DDBJ whole genome shotgun (WGS) entry which is preliminary data.</text>
</comment>
<feature type="non-terminal residue" evidence="1">
    <location>
        <position position="1"/>
    </location>
</feature>